<evidence type="ECO:0000313" key="6">
    <source>
        <dbReference type="EMBL" id="ALC48312.1"/>
    </source>
</evidence>
<dbReference type="OMA" id="QRKNMAG"/>
<comment type="subcellular location">
    <subcellularLocation>
        <location evidence="1">Mitochondrion membrane</location>
        <topology evidence="1">Single-pass membrane protein</topology>
    </subcellularLocation>
</comment>
<keyword evidence="4" id="KW-0496">Mitochondrion</keyword>
<organism evidence="6 7">
    <name type="scientific">Drosophila busckii</name>
    <name type="common">Fruit fly</name>
    <dbReference type="NCBI Taxonomy" id="30019"/>
    <lineage>
        <taxon>Eukaryota</taxon>
        <taxon>Metazoa</taxon>
        <taxon>Ecdysozoa</taxon>
        <taxon>Arthropoda</taxon>
        <taxon>Hexapoda</taxon>
        <taxon>Insecta</taxon>
        <taxon>Pterygota</taxon>
        <taxon>Neoptera</taxon>
        <taxon>Endopterygota</taxon>
        <taxon>Diptera</taxon>
        <taxon>Brachycera</taxon>
        <taxon>Muscomorpha</taxon>
        <taxon>Ephydroidea</taxon>
        <taxon>Drosophilidae</taxon>
        <taxon>Drosophila</taxon>
    </lineage>
</organism>
<evidence type="ECO:0000256" key="4">
    <source>
        <dbReference type="ARBA" id="ARBA00023128"/>
    </source>
</evidence>
<dbReference type="PANTHER" id="PTHR34038:SF1">
    <property type="entry name" value="ATP SYNTHASE MEMBRANE SUBUNIT K, MITOCHONDRIAL"/>
    <property type="match status" value="1"/>
</dbReference>
<dbReference type="Proteomes" id="UP000494163">
    <property type="component" value="Chromosome X"/>
</dbReference>
<proteinExistence type="predicted"/>
<evidence type="ECO:0000256" key="2">
    <source>
        <dbReference type="ARBA" id="ARBA00022692"/>
    </source>
</evidence>
<keyword evidence="2" id="KW-0812">Transmembrane</keyword>
<evidence type="ECO:0000256" key="1">
    <source>
        <dbReference type="ARBA" id="ARBA00004304"/>
    </source>
</evidence>
<gene>
    <name evidence="6" type="ORF">Dbus_chrXg168</name>
</gene>
<keyword evidence="7" id="KW-1185">Reference proteome</keyword>
<keyword evidence="5" id="KW-0472">Membrane</keyword>
<evidence type="ECO:0000256" key="3">
    <source>
        <dbReference type="ARBA" id="ARBA00022989"/>
    </source>
</evidence>
<evidence type="ECO:0000313" key="7">
    <source>
        <dbReference type="Proteomes" id="UP000494163"/>
    </source>
</evidence>
<name>A0A0M4F7T4_DROBS</name>
<dbReference type="AlphaFoldDB" id="A0A0M4F7T4"/>
<dbReference type="InterPro" id="IPR009125">
    <property type="entry name" value="ATPMK"/>
</dbReference>
<dbReference type="PRINTS" id="PR01821">
    <property type="entry name" value="DAPIT"/>
</dbReference>
<protein>
    <submittedName>
        <fullName evidence="6">Maker270</fullName>
    </submittedName>
</protein>
<dbReference type="PANTHER" id="PTHR34038">
    <property type="entry name" value="ATP SYNTHASE MEMBRANE SUBUNIT DAPIT, MITOCHONDRIAL"/>
    <property type="match status" value="1"/>
</dbReference>
<dbReference type="Pfam" id="PF14960">
    <property type="entry name" value="ATP_synth_reg"/>
    <property type="match status" value="1"/>
</dbReference>
<keyword evidence="3" id="KW-1133">Transmembrane helix</keyword>
<dbReference type="GO" id="GO:0031966">
    <property type="term" value="C:mitochondrial membrane"/>
    <property type="evidence" value="ECO:0007669"/>
    <property type="project" value="UniProtKB-SubCell"/>
</dbReference>
<dbReference type="STRING" id="30019.A0A0M4F7T4"/>
<sequence length="69" mass="7728">MHILFLYQLHSFTTVNKQRKNMAGEGEKLTGLSKHFNGTTMAGRANVAKATYAVMGLLIAYQIMKPKKK</sequence>
<dbReference type="OrthoDB" id="9435504at2759"/>
<dbReference type="EMBL" id="CP012528">
    <property type="protein sequence ID" value="ALC48312.1"/>
    <property type="molecule type" value="Genomic_DNA"/>
</dbReference>
<reference evidence="6 7" key="1">
    <citation type="submission" date="2015-08" db="EMBL/GenBank/DDBJ databases">
        <title>Ancestral chromatin configuration constrains chromatin evolution on differentiating sex chromosomes in Drosophila.</title>
        <authorList>
            <person name="Zhou Q."/>
            <person name="Bachtrog D."/>
        </authorList>
    </citation>
    <scope>NUCLEOTIDE SEQUENCE [LARGE SCALE GENOMIC DNA]</scope>
    <source>
        <tissue evidence="6">Whole larvae</tissue>
    </source>
</reference>
<evidence type="ECO:0000256" key="5">
    <source>
        <dbReference type="ARBA" id="ARBA00023136"/>
    </source>
</evidence>
<accession>A0A0M4F7T4</accession>